<proteinExistence type="predicted"/>
<dbReference type="SMART" id="SM00148">
    <property type="entry name" value="PLCXc"/>
    <property type="match status" value="1"/>
</dbReference>
<evidence type="ECO:0000256" key="1">
    <source>
        <dbReference type="ARBA" id="ARBA00001316"/>
    </source>
</evidence>
<dbReference type="SUPFAM" id="SSF51695">
    <property type="entry name" value="PLC-like phosphodiesterases"/>
    <property type="match status" value="1"/>
</dbReference>
<comment type="catalytic activity">
    <reaction evidence="1">
        <text>a 1,2-diacyl-sn-glycero-3-phospho-(1D-myo-inositol) = 1D-myo-inositol 1,2-cyclic phosphate + a 1,2-diacyl-sn-glycerol</text>
        <dbReference type="Rhea" id="RHEA:17093"/>
        <dbReference type="ChEBI" id="CHEBI:17815"/>
        <dbReference type="ChEBI" id="CHEBI:57880"/>
        <dbReference type="ChEBI" id="CHEBI:58484"/>
        <dbReference type="EC" id="4.6.1.13"/>
    </reaction>
</comment>
<evidence type="ECO:0000313" key="7">
    <source>
        <dbReference type="EMBL" id="MFB2876255.1"/>
    </source>
</evidence>
<evidence type="ECO:0000256" key="3">
    <source>
        <dbReference type="ARBA" id="ARBA00019758"/>
    </source>
</evidence>
<evidence type="ECO:0000256" key="5">
    <source>
        <dbReference type="ARBA" id="ARBA00030782"/>
    </source>
</evidence>
<evidence type="ECO:0000259" key="6">
    <source>
        <dbReference type="SMART" id="SM00148"/>
    </source>
</evidence>
<dbReference type="PANTHER" id="PTHR13593:SF113">
    <property type="entry name" value="SI:DKEY-266F7.9"/>
    <property type="match status" value="1"/>
</dbReference>
<dbReference type="RefSeq" id="WP_413269394.1">
    <property type="nucleotide sequence ID" value="NZ_JBHFNQ010000045.1"/>
</dbReference>
<dbReference type="InterPro" id="IPR000909">
    <property type="entry name" value="PLipase_C_PInositol-sp_X_dom"/>
</dbReference>
<comment type="caution">
    <text evidence="7">The sequence shown here is derived from an EMBL/GenBank/DDBJ whole genome shotgun (WGS) entry which is preliminary data.</text>
</comment>
<name>A0ABV4X0F8_9CYAN</name>
<dbReference type="PROSITE" id="PS50007">
    <property type="entry name" value="PIPLC_X_DOMAIN"/>
    <property type="match status" value="1"/>
</dbReference>
<dbReference type="InterPro" id="IPR017946">
    <property type="entry name" value="PLC-like_Pdiesterase_TIM-brl"/>
</dbReference>
<dbReference type="Proteomes" id="UP001576774">
    <property type="component" value="Unassembled WGS sequence"/>
</dbReference>
<dbReference type="Pfam" id="PF26146">
    <property type="entry name" value="PI-PLC_X"/>
    <property type="match status" value="1"/>
</dbReference>
<dbReference type="SUPFAM" id="SSF89372">
    <property type="entry name" value="Fucose-specific lectin"/>
    <property type="match status" value="1"/>
</dbReference>
<dbReference type="EMBL" id="JBHFNQ010000045">
    <property type="protein sequence ID" value="MFB2876255.1"/>
    <property type="molecule type" value="Genomic_DNA"/>
</dbReference>
<organism evidence="7 8">
    <name type="scientific">Floridaenema aerugineum BLCC-F46</name>
    <dbReference type="NCBI Taxonomy" id="3153654"/>
    <lineage>
        <taxon>Bacteria</taxon>
        <taxon>Bacillati</taxon>
        <taxon>Cyanobacteriota</taxon>
        <taxon>Cyanophyceae</taxon>
        <taxon>Oscillatoriophycideae</taxon>
        <taxon>Aerosakkonematales</taxon>
        <taxon>Aerosakkonemataceae</taxon>
        <taxon>Floridanema</taxon>
        <taxon>Floridanema aerugineum</taxon>
    </lineage>
</organism>
<feature type="domain" description="Phosphatidylinositol-specific phospholipase C X" evidence="6">
    <location>
        <begin position="353"/>
        <end position="500"/>
    </location>
</feature>
<evidence type="ECO:0000256" key="2">
    <source>
        <dbReference type="ARBA" id="ARBA00012581"/>
    </source>
</evidence>
<dbReference type="PANTHER" id="PTHR13593">
    <property type="match status" value="1"/>
</dbReference>
<evidence type="ECO:0000256" key="4">
    <source>
        <dbReference type="ARBA" id="ARBA00030474"/>
    </source>
</evidence>
<keyword evidence="8" id="KW-1185">Reference proteome</keyword>
<dbReference type="EC" id="4.6.1.13" evidence="2"/>
<sequence length="649" mass="74074">MELKSTISINTNWLTKSKVALVLWNNKLWMAHQGTDSKLYLGAINPDTLKVELLEVKEDWKTNHAPALEVHDNKLYLFHVGIEQPYVWVATFDCERKWSNLKTLTKRTRIEEIPRTSAQRHEDRKRGRTEVNREVETLITPILVNCGHGEIMVFTAHSDTLDQFLIYGDNISEVIPPPIQKLFSRTAAIVSYNGQYYRVFRKDDGSLVWDCHRMVESSAINSQPVPLLRGIKMASDTDAPALAVYKDRIYLAFRTTNNSIYIVILDPKLNKFTQLMEIPNINDAQTQPSLVIDNDRVFLAYAGKNNEIRCLLISRVSARVIQSSPIVEQIKPSGVEKKEPNDRRNWMENLYPIIQNRCLNEIIIPGTHDSGCYQFHSVSIKTQSKPIYQQLEAGVRYFDLRFACLEVGYCIHHGLALSLETTLTSIIGLFKIFLETHPKEIVILHITHYQNFNKNDYEKFLSEICYSLGSFMAKRPVDSNNLPTIKEMVDANQRVIISSDYKDTPNKYKHLIWDDIESPYNEEVYMTGNPDNIVNYLSKLVEEKGREKLWVLQGVMTLDHVRTISGVLIDDLIAVSAPLNIAATIAGAEESIGGALDVSIKNYAERINPIIATNLLSNAWRGKYNIFISDFISSNLIETAIRINEHLGN</sequence>
<evidence type="ECO:0000313" key="8">
    <source>
        <dbReference type="Proteomes" id="UP001576774"/>
    </source>
</evidence>
<gene>
    <name evidence="7" type="ORF">ACE1CC_05130</name>
</gene>
<accession>A0ABV4X0F8</accession>
<reference evidence="7 8" key="1">
    <citation type="submission" date="2024-09" db="EMBL/GenBank/DDBJ databases">
        <title>Floridaenema gen nov. (Aerosakkonemataceae, Aerosakkonematales ord. nov., Cyanobacteria) from benthic tropical and subtropical fresh waters, with the description of four new species.</title>
        <authorList>
            <person name="Moretto J.A."/>
            <person name="Berthold D.E."/>
            <person name="Lefler F.W."/>
            <person name="Huang I.-S."/>
            <person name="Laughinghouse H. IV."/>
        </authorList>
    </citation>
    <scope>NUCLEOTIDE SEQUENCE [LARGE SCALE GENOMIC DNA]</scope>
    <source>
        <strain evidence="7 8">BLCC-F46</strain>
    </source>
</reference>
<protein>
    <recommendedName>
        <fullName evidence="3">1-phosphatidylinositol phosphodiesterase</fullName>
        <ecNumber evidence="2">4.6.1.13</ecNumber>
    </recommendedName>
    <alternativeName>
        <fullName evidence="4">Phosphatidylinositol diacylglycerol-lyase</fullName>
    </alternativeName>
    <alternativeName>
        <fullName evidence="5">Phosphatidylinositol-specific phospholipase C</fullName>
    </alternativeName>
</protein>
<dbReference type="InterPro" id="IPR051057">
    <property type="entry name" value="PI-PLC_domain"/>
</dbReference>
<dbReference type="Gene3D" id="3.20.20.190">
    <property type="entry name" value="Phosphatidylinositol (PI) phosphodiesterase"/>
    <property type="match status" value="1"/>
</dbReference>